<protein>
    <submittedName>
        <fullName evidence="1">Uncharacterized protein</fullName>
    </submittedName>
</protein>
<dbReference type="Proteomes" id="UP001064048">
    <property type="component" value="Chromosome 29"/>
</dbReference>
<comment type="caution">
    <text evidence="1">The sequence shown here is derived from an EMBL/GenBank/DDBJ whole genome shotgun (WGS) entry which is preliminary data.</text>
</comment>
<proteinExistence type="predicted"/>
<accession>A0ACC0KBE2</accession>
<gene>
    <name evidence="1" type="ORF">MSG28_015758</name>
</gene>
<evidence type="ECO:0000313" key="2">
    <source>
        <dbReference type="Proteomes" id="UP001064048"/>
    </source>
</evidence>
<dbReference type="EMBL" id="CM046129">
    <property type="protein sequence ID" value="KAI8433783.1"/>
    <property type="molecule type" value="Genomic_DNA"/>
</dbReference>
<evidence type="ECO:0000313" key="1">
    <source>
        <dbReference type="EMBL" id="KAI8433783.1"/>
    </source>
</evidence>
<name>A0ACC0KBE2_CHOFU</name>
<sequence length="315" mass="35211">MPSKKRKYNARFPAGRIKKIMQTDEEVGKVAQAVPIIISRTLELFVESLLSKAMRVTAARNAKTLSPSHVKQCILAEARFDFLRDLFPNILHRLSDTPAPPRRLNREDSSSSSSSEVRPRPSRDLPARSVSLDPEIHRPRVDVPATIVSTDTVIDLSLKPPQKTIRTANFYQETLPDEVQHHSVITPNPTYASPQPSTSNYANLTPVQCRVEPVPKPERRFFVEPTPTPPLTPVTPVINIDFTKSLAMPEIKVLGATASNIVPNDMKPRFHRQVSKNKEPIKKVKPLGAVTTANAYVDLDNFNTGNLQIDEDYDT</sequence>
<reference evidence="1 2" key="1">
    <citation type="journal article" date="2022" name="Genome Biol. Evol.">
        <title>The Spruce Budworm Genome: Reconstructing the Evolutionary History of Antifreeze Proteins.</title>
        <authorList>
            <person name="Beliveau C."/>
            <person name="Gagne P."/>
            <person name="Picq S."/>
            <person name="Vernygora O."/>
            <person name="Keeling C.I."/>
            <person name="Pinkney K."/>
            <person name="Doucet D."/>
            <person name="Wen F."/>
            <person name="Johnston J.S."/>
            <person name="Maaroufi H."/>
            <person name="Boyle B."/>
            <person name="Laroche J."/>
            <person name="Dewar K."/>
            <person name="Juretic N."/>
            <person name="Blackburn G."/>
            <person name="Nisole A."/>
            <person name="Brunet B."/>
            <person name="Brandao M."/>
            <person name="Lumley L."/>
            <person name="Duan J."/>
            <person name="Quan G."/>
            <person name="Lucarotti C.J."/>
            <person name="Roe A.D."/>
            <person name="Sperling F.A.H."/>
            <person name="Levesque R.C."/>
            <person name="Cusson M."/>
        </authorList>
    </citation>
    <scope>NUCLEOTIDE SEQUENCE [LARGE SCALE GENOMIC DNA]</scope>
    <source>
        <strain evidence="1">Glfc:IPQL:Cfum</strain>
    </source>
</reference>
<organism evidence="1 2">
    <name type="scientific">Choristoneura fumiferana</name>
    <name type="common">Spruce budworm moth</name>
    <name type="synonym">Archips fumiferana</name>
    <dbReference type="NCBI Taxonomy" id="7141"/>
    <lineage>
        <taxon>Eukaryota</taxon>
        <taxon>Metazoa</taxon>
        <taxon>Ecdysozoa</taxon>
        <taxon>Arthropoda</taxon>
        <taxon>Hexapoda</taxon>
        <taxon>Insecta</taxon>
        <taxon>Pterygota</taxon>
        <taxon>Neoptera</taxon>
        <taxon>Endopterygota</taxon>
        <taxon>Lepidoptera</taxon>
        <taxon>Glossata</taxon>
        <taxon>Ditrysia</taxon>
        <taxon>Tortricoidea</taxon>
        <taxon>Tortricidae</taxon>
        <taxon>Tortricinae</taxon>
        <taxon>Choristoneura</taxon>
    </lineage>
</organism>
<keyword evidence="2" id="KW-1185">Reference proteome</keyword>